<evidence type="ECO:0000313" key="2">
    <source>
        <dbReference type="Proteomes" id="UP001457282"/>
    </source>
</evidence>
<sequence length="130" mass="14452">MTASTPKTTMRCHHCTGPPSKVMETSEWTVPPLIRDSFSMIGSAVGGATRAFYGFNYIWRGNSSCGPTCFLILSCNGMTSQDDKMHMQLQKLLYPMVYSRRKCLRAHEGGIMLQHAQLSSSIKFSEHLAA</sequence>
<name>A0AAW1VZB1_RUBAR</name>
<comment type="caution">
    <text evidence="1">The sequence shown here is derived from an EMBL/GenBank/DDBJ whole genome shotgun (WGS) entry which is preliminary data.</text>
</comment>
<keyword evidence="2" id="KW-1185">Reference proteome</keyword>
<gene>
    <name evidence="1" type="ORF">M0R45_036595</name>
</gene>
<organism evidence="1 2">
    <name type="scientific">Rubus argutus</name>
    <name type="common">Southern blackberry</name>
    <dbReference type="NCBI Taxonomy" id="59490"/>
    <lineage>
        <taxon>Eukaryota</taxon>
        <taxon>Viridiplantae</taxon>
        <taxon>Streptophyta</taxon>
        <taxon>Embryophyta</taxon>
        <taxon>Tracheophyta</taxon>
        <taxon>Spermatophyta</taxon>
        <taxon>Magnoliopsida</taxon>
        <taxon>eudicotyledons</taxon>
        <taxon>Gunneridae</taxon>
        <taxon>Pentapetalae</taxon>
        <taxon>rosids</taxon>
        <taxon>fabids</taxon>
        <taxon>Rosales</taxon>
        <taxon>Rosaceae</taxon>
        <taxon>Rosoideae</taxon>
        <taxon>Rosoideae incertae sedis</taxon>
        <taxon>Rubus</taxon>
    </lineage>
</organism>
<dbReference type="PANTHER" id="PTHR34459">
    <property type="entry name" value="OS01G0264500 PROTEIN"/>
    <property type="match status" value="1"/>
</dbReference>
<dbReference type="Proteomes" id="UP001457282">
    <property type="component" value="Unassembled WGS sequence"/>
</dbReference>
<dbReference type="PANTHER" id="PTHR34459:SF3">
    <property type="entry name" value="OS01G0264500 PROTEIN"/>
    <property type="match status" value="1"/>
</dbReference>
<proteinExistence type="predicted"/>
<protein>
    <submittedName>
        <fullName evidence="1">Uncharacterized protein</fullName>
    </submittedName>
</protein>
<accession>A0AAW1VZB1</accession>
<dbReference type="AlphaFoldDB" id="A0AAW1VZB1"/>
<evidence type="ECO:0000313" key="1">
    <source>
        <dbReference type="EMBL" id="KAK9912749.1"/>
    </source>
</evidence>
<dbReference type="EMBL" id="JBEDUW010000007">
    <property type="protein sequence ID" value="KAK9912749.1"/>
    <property type="molecule type" value="Genomic_DNA"/>
</dbReference>
<reference evidence="1 2" key="1">
    <citation type="journal article" date="2023" name="G3 (Bethesda)">
        <title>A chromosome-length genome assembly and annotation of blackberry (Rubus argutus, cv. 'Hillquist').</title>
        <authorList>
            <person name="Bruna T."/>
            <person name="Aryal R."/>
            <person name="Dudchenko O."/>
            <person name="Sargent D.J."/>
            <person name="Mead D."/>
            <person name="Buti M."/>
            <person name="Cavallini A."/>
            <person name="Hytonen T."/>
            <person name="Andres J."/>
            <person name="Pham M."/>
            <person name="Weisz D."/>
            <person name="Mascagni F."/>
            <person name="Usai G."/>
            <person name="Natali L."/>
            <person name="Bassil N."/>
            <person name="Fernandez G.E."/>
            <person name="Lomsadze A."/>
            <person name="Armour M."/>
            <person name="Olukolu B."/>
            <person name="Poorten T."/>
            <person name="Britton C."/>
            <person name="Davik J."/>
            <person name="Ashrafi H."/>
            <person name="Aiden E.L."/>
            <person name="Borodovsky M."/>
            <person name="Worthington M."/>
        </authorList>
    </citation>
    <scope>NUCLEOTIDE SEQUENCE [LARGE SCALE GENOMIC DNA]</scope>
    <source>
        <strain evidence="1">PI 553951</strain>
    </source>
</reference>